<keyword evidence="2" id="KW-1185">Reference proteome</keyword>
<name>W4UZ78_9BACE</name>
<sequence>MQYIDILNDMQKSDNDIRVMYHCAKCLFQASLMKLGTQNSYTNIVQIAKRVKT</sequence>
<proteinExistence type="predicted"/>
<protein>
    <submittedName>
        <fullName evidence="1">Uncharacterized protein</fullName>
    </submittedName>
</protein>
<dbReference type="Proteomes" id="UP000019131">
    <property type="component" value="Unassembled WGS sequence"/>
</dbReference>
<dbReference type="EMBL" id="BAIV01000039">
    <property type="protein sequence ID" value="GAE86256.1"/>
    <property type="molecule type" value="Genomic_DNA"/>
</dbReference>
<comment type="caution">
    <text evidence="1">The sequence shown here is derived from an EMBL/GenBank/DDBJ whole genome shotgun (WGS) entry which is preliminary data.</text>
</comment>
<evidence type="ECO:0000313" key="2">
    <source>
        <dbReference type="Proteomes" id="UP000019131"/>
    </source>
</evidence>
<organism evidence="1 2">
    <name type="scientific">Bacteroides reticulotermitis JCM 10512</name>
    <dbReference type="NCBI Taxonomy" id="1445607"/>
    <lineage>
        <taxon>Bacteria</taxon>
        <taxon>Pseudomonadati</taxon>
        <taxon>Bacteroidota</taxon>
        <taxon>Bacteroidia</taxon>
        <taxon>Bacteroidales</taxon>
        <taxon>Bacteroidaceae</taxon>
        <taxon>Bacteroides</taxon>
    </lineage>
</organism>
<dbReference type="AlphaFoldDB" id="W4UZ78"/>
<evidence type="ECO:0000313" key="1">
    <source>
        <dbReference type="EMBL" id="GAE86256.1"/>
    </source>
</evidence>
<reference evidence="1 2" key="1">
    <citation type="journal article" date="2014" name="Genome Announc.">
        <title>Draft Genome Sequence of Bacteroides reticulotermitis Strain JCM 10512T, Isolated from the Gut of a Termite.</title>
        <authorList>
            <person name="Yuki M."/>
            <person name="Oshima K."/>
            <person name="Suda W."/>
            <person name="Sakamoto M."/>
            <person name="Iida T."/>
            <person name="Hattori M."/>
            <person name="Ohkuma M."/>
        </authorList>
    </citation>
    <scope>NUCLEOTIDE SEQUENCE [LARGE SCALE GENOMIC DNA]</scope>
    <source>
        <strain evidence="1 2">JCM 10512</strain>
    </source>
</reference>
<gene>
    <name evidence="1" type="ORF">JCM10512_4753</name>
</gene>
<accession>W4UZ78</accession>